<proteinExistence type="predicted"/>
<keyword evidence="2" id="KW-1185">Reference proteome</keyword>
<accession>A0A1W6MV31</accession>
<dbReference type="InterPro" id="IPR039968">
    <property type="entry name" value="BcerS-like"/>
</dbReference>
<dbReference type="Proteomes" id="UP000193978">
    <property type="component" value="Chromosome"/>
</dbReference>
<name>A0A1W6MV31_9HYPH</name>
<organism evidence="1 2">
    <name type="scientific">Methylocystis bryophila</name>
    <dbReference type="NCBI Taxonomy" id="655015"/>
    <lineage>
        <taxon>Bacteria</taxon>
        <taxon>Pseudomonadati</taxon>
        <taxon>Pseudomonadota</taxon>
        <taxon>Alphaproteobacteria</taxon>
        <taxon>Hyphomicrobiales</taxon>
        <taxon>Methylocystaceae</taxon>
        <taxon>Methylocystis</taxon>
    </lineage>
</organism>
<dbReference type="RefSeq" id="WP_085771551.1">
    <property type="nucleotide sequence ID" value="NZ_AP027149.1"/>
</dbReference>
<dbReference type="PANTHER" id="PTHR41368">
    <property type="entry name" value="PROTEIN YGHO"/>
    <property type="match status" value="1"/>
</dbReference>
<dbReference type="KEGG" id="mbry:B1812_10570"/>
<dbReference type="InterPro" id="IPR016181">
    <property type="entry name" value="Acyl_CoA_acyltransferase"/>
</dbReference>
<dbReference type="SUPFAM" id="SSF55729">
    <property type="entry name" value="Acyl-CoA N-acyltransferases (Nat)"/>
    <property type="match status" value="1"/>
</dbReference>
<dbReference type="STRING" id="655015.B1812_10570"/>
<evidence type="ECO:0008006" key="3">
    <source>
        <dbReference type="Google" id="ProtNLM"/>
    </source>
</evidence>
<evidence type="ECO:0000313" key="1">
    <source>
        <dbReference type="EMBL" id="ARN81442.1"/>
    </source>
</evidence>
<gene>
    <name evidence="1" type="ORF">B1812_10570</name>
</gene>
<evidence type="ECO:0000313" key="2">
    <source>
        <dbReference type="Proteomes" id="UP000193978"/>
    </source>
</evidence>
<dbReference type="EMBL" id="CP019948">
    <property type="protein sequence ID" value="ARN81442.1"/>
    <property type="molecule type" value="Genomic_DNA"/>
</dbReference>
<protein>
    <recommendedName>
        <fullName evidence="3">N-acetyltransferase</fullName>
    </recommendedName>
</protein>
<dbReference type="AlphaFoldDB" id="A0A1W6MV31"/>
<reference evidence="1 2" key="1">
    <citation type="submission" date="2017-02" db="EMBL/GenBank/DDBJ databases">
        <authorList>
            <person name="Peterson S.W."/>
        </authorList>
    </citation>
    <scope>NUCLEOTIDE SEQUENCE [LARGE SCALE GENOMIC DNA]</scope>
    <source>
        <strain evidence="1 2">S285</strain>
    </source>
</reference>
<sequence length="394" mass="44309">MIQSEIAEAKSLASRPQVEVVEAKGFAHFLTYNKLPRLLYRGMKGFTAPLDVERWTLHGHKLNPHFKLVEAQEFLARRDGRWIGRIMAQVYKPEFAPVEASRFQFGSLDAEDDLGTVRALTSAAESWLKARGATLIHGPFSPSINGEMGILVDGFEALPVFLTPWHPAYLSRHLEALGYAKARDVYSYSVANDSSTTDVVERMTNRKEWKERLKLREVDFSRLKKGETQLMTDLFNDGWRGNWGYVPFTLDEFNSITDVLGFVTTPDLTIVAELDGQPVAFAVAIPNLFEIIGDLDGSVLPAGAIKVILRLRSHKYSAIKLLLLGMRKEMQGSATGGAILMTMVEEIRRRGKNASTIQEIEAGWVLENNLAMRKPIELFGGKITKTHRIYEKRI</sequence>
<dbReference type="Gene3D" id="3.40.630.30">
    <property type="match status" value="1"/>
</dbReference>
<dbReference type="PANTHER" id="PTHR41368:SF1">
    <property type="entry name" value="PROTEIN YGHO"/>
    <property type="match status" value="1"/>
</dbReference>